<feature type="transmembrane region" description="Helical" evidence="1">
    <location>
        <begin position="286"/>
        <end position="309"/>
    </location>
</feature>
<feature type="transmembrane region" description="Helical" evidence="1">
    <location>
        <begin position="254"/>
        <end position="274"/>
    </location>
</feature>
<feature type="transmembrane region" description="Helical" evidence="1">
    <location>
        <begin position="321"/>
        <end position="340"/>
    </location>
</feature>
<name>A0AAU7ZQB3_9BACT</name>
<keyword evidence="1" id="KW-1133">Transmembrane helix</keyword>
<dbReference type="KEGG" id="tpsc:RBB77_22265"/>
<dbReference type="Pfam" id="PF01757">
    <property type="entry name" value="Acyl_transf_3"/>
    <property type="match status" value="1"/>
</dbReference>
<evidence type="ECO:0000259" key="2">
    <source>
        <dbReference type="Pfam" id="PF01757"/>
    </source>
</evidence>
<dbReference type="GO" id="GO:0016747">
    <property type="term" value="F:acyltransferase activity, transferring groups other than amino-acyl groups"/>
    <property type="evidence" value="ECO:0007669"/>
    <property type="project" value="InterPro"/>
</dbReference>
<dbReference type="RefSeq" id="WP_353063953.1">
    <property type="nucleotide sequence ID" value="NZ_CP132942.1"/>
</dbReference>
<dbReference type="EC" id="2.3.-.-" evidence="3"/>
<dbReference type="AlphaFoldDB" id="A0AAU7ZQB3"/>
<gene>
    <name evidence="3" type="ORF">RBB77_22265</name>
</gene>
<feature type="domain" description="Acyltransferase 3" evidence="2">
    <location>
        <begin position="18"/>
        <end position="364"/>
    </location>
</feature>
<keyword evidence="1" id="KW-0812">Transmembrane</keyword>
<feature type="transmembrane region" description="Helical" evidence="1">
    <location>
        <begin position="97"/>
        <end position="115"/>
    </location>
</feature>
<feature type="transmembrane region" description="Helical" evidence="1">
    <location>
        <begin position="223"/>
        <end position="242"/>
    </location>
</feature>
<evidence type="ECO:0000313" key="3">
    <source>
        <dbReference type="EMBL" id="XCB33109.1"/>
    </source>
</evidence>
<organism evidence="3">
    <name type="scientific">Tunturiibacter psychrotolerans</name>
    <dbReference type="NCBI Taxonomy" id="3069686"/>
    <lineage>
        <taxon>Bacteria</taxon>
        <taxon>Pseudomonadati</taxon>
        <taxon>Acidobacteriota</taxon>
        <taxon>Terriglobia</taxon>
        <taxon>Terriglobales</taxon>
        <taxon>Acidobacteriaceae</taxon>
        <taxon>Tunturiibacter</taxon>
    </lineage>
</organism>
<keyword evidence="3" id="KW-0012">Acyltransferase</keyword>
<dbReference type="EMBL" id="CP132942">
    <property type="protein sequence ID" value="XCB33109.1"/>
    <property type="molecule type" value="Genomic_DNA"/>
</dbReference>
<keyword evidence="3" id="KW-0808">Transferase</keyword>
<proteinExistence type="predicted"/>
<evidence type="ECO:0000256" key="1">
    <source>
        <dbReference type="SAM" id="Phobius"/>
    </source>
</evidence>
<keyword evidence="1" id="KW-0472">Membrane</keyword>
<feature type="transmembrane region" description="Helical" evidence="1">
    <location>
        <begin position="157"/>
        <end position="177"/>
    </location>
</feature>
<dbReference type="InterPro" id="IPR050879">
    <property type="entry name" value="Acyltransferase_3"/>
</dbReference>
<dbReference type="InterPro" id="IPR002656">
    <property type="entry name" value="Acyl_transf_3_dom"/>
</dbReference>
<sequence length="400" mass="44873">MTGTELRNPDRQADRRFHELDSLRGIAALTVVLHHFSRILPDKVFHLLIRTPLRLLVAGHQAVILFFLLSGFVLTLPYKKKNRLDYGPFLLKRVCRIYLPYLGALALAVLCDLSFPSHLLSTDYWLNLTWSEPVTARLVLQHITFLGNYDWAQLNTAFWSLVYEMRISLFFPFLAIAVLGFRTVWLALFAVALSLCAFPLATLSSSTLHLASPGAALDTTLTLHYAAFFLIGSIMAKHLAAINRWYSRLTPTSVTCIVLASLCVYCFADASSIVQRFSIPQDLFDWPIAAAAVIFIVLAIDNVLFRTFLSFRATRYLGERSFSLYLVHGTILFALIHRFLGQIRLGVLLLLYLAASLLVAEIFYRLIERPAMLLGRHLTAPAKTPSQPTILVPTASGSQS</sequence>
<dbReference type="GO" id="GO:0016020">
    <property type="term" value="C:membrane"/>
    <property type="evidence" value="ECO:0007669"/>
    <property type="project" value="TreeGrafter"/>
</dbReference>
<feature type="transmembrane region" description="Helical" evidence="1">
    <location>
        <begin position="346"/>
        <end position="367"/>
    </location>
</feature>
<feature type="transmembrane region" description="Helical" evidence="1">
    <location>
        <begin position="184"/>
        <end position="203"/>
    </location>
</feature>
<dbReference type="GO" id="GO:0009103">
    <property type="term" value="P:lipopolysaccharide biosynthetic process"/>
    <property type="evidence" value="ECO:0007669"/>
    <property type="project" value="TreeGrafter"/>
</dbReference>
<reference evidence="3" key="2">
    <citation type="journal article" date="2024" name="Environ. Microbiol.">
        <title>Genome analysis and description of Tunturibacter gen. nov. expands the diversity of Terriglobia in tundra soils.</title>
        <authorList>
            <person name="Messyasz A."/>
            <person name="Mannisto M.K."/>
            <person name="Kerkhof L.J."/>
            <person name="Haggblom M.M."/>
        </authorList>
    </citation>
    <scope>NUCLEOTIDE SEQUENCE</scope>
    <source>
        <strain evidence="3">X5P6</strain>
    </source>
</reference>
<reference evidence="3" key="1">
    <citation type="submission" date="2023-08" db="EMBL/GenBank/DDBJ databases">
        <authorList>
            <person name="Messyasz A."/>
            <person name="Mannisto M.K."/>
            <person name="Kerkhof L.J."/>
            <person name="Haggblom M."/>
        </authorList>
    </citation>
    <scope>NUCLEOTIDE SEQUENCE</scope>
    <source>
        <strain evidence="3">X5P6</strain>
    </source>
</reference>
<feature type="transmembrane region" description="Helical" evidence="1">
    <location>
        <begin position="57"/>
        <end position="76"/>
    </location>
</feature>
<accession>A0AAU7ZQB3</accession>
<feature type="transmembrane region" description="Helical" evidence="1">
    <location>
        <begin position="21"/>
        <end position="37"/>
    </location>
</feature>
<dbReference type="PANTHER" id="PTHR23028">
    <property type="entry name" value="ACETYLTRANSFERASE"/>
    <property type="match status" value="1"/>
</dbReference>
<protein>
    <submittedName>
        <fullName evidence="3">Acyltransferase</fullName>
        <ecNumber evidence="3">2.3.-.-</ecNumber>
    </submittedName>
</protein>
<dbReference type="PANTHER" id="PTHR23028:SF53">
    <property type="entry name" value="ACYL_TRANSF_3 DOMAIN-CONTAINING PROTEIN"/>
    <property type="match status" value="1"/>
</dbReference>